<dbReference type="PATRIC" id="fig|1280953.3.peg.2263"/>
<organism evidence="1 2">
    <name type="scientific">Hyphomonas oceanitis SCH89</name>
    <dbReference type="NCBI Taxonomy" id="1280953"/>
    <lineage>
        <taxon>Bacteria</taxon>
        <taxon>Pseudomonadati</taxon>
        <taxon>Pseudomonadota</taxon>
        <taxon>Alphaproteobacteria</taxon>
        <taxon>Hyphomonadales</taxon>
        <taxon>Hyphomonadaceae</taxon>
        <taxon>Hyphomonas</taxon>
    </lineage>
</organism>
<dbReference type="EMBL" id="ARYL01000015">
    <property type="protein sequence ID" value="KDA02326.1"/>
    <property type="molecule type" value="Genomic_DNA"/>
</dbReference>
<name>A0A059G690_9PROT</name>
<dbReference type="AlphaFoldDB" id="A0A059G690"/>
<sequence length="103" mass="11786">MAPHHFLFEQDLPALKAVLQPRPFLGHFGFQLDFERVKFRGDLLYRFVMPTSLRSSRDTDKHRLGAFECGQSRNRPNFPFVTIAFPLKCSVVVSPFGLFGLAT</sequence>
<evidence type="ECO:0000313" key="2">
    <source>
        <dbReference type="Proteomes" id="UP000024942"/>
    </source>
</evidence>
<gene>
    <name evidence="1" type="ORF">HOC_11218</name>
</gene>
<proteinExistence type="predicted"/>
<comment type="caution">
    <text evidence="1">The sequence shown here is derived from an EMBL/GenBank/DDBJ whole genome shotgun (WGS) entry which is preliminary data.</text>
</comment>
<accession>A0A059G690</accession>
<protein>
    <submittedName>
        <fullName evidence="1">Uncharacterized protein</fullName>
    </submittedName>
</protein>
<dbReference type="Proteomes" id="UP000024942">
    <property type="component" value="Unassembled WGS sequence"/>
</dbReference>
<evidence type="ECO:0000313" key="1">
    <source>
        <dbReference type="EMBL" id="KDA02326.1"/>
    </source>
</evidence>
<reference evidence="1 2" key="1">
    <citation type="journal article" date="2014" name="Antonie Van Leeuwenhoek">
        <title>Hyphomonas beringensis sp. nov. and Hyphomonas chukchiensis sp. nov., isolated from surface seawater of the Bering Sea and Chukchi Sea.</title>
        <authorList>
            <person name="Li C."/>
            <person name="Lai Q."/>
            <person name="Li G."/>
            <person name="Dong C."/>
            <person name="Wang J."/>
            <person name="Liao Y."/>
            <person name="Shao Z."/>
        </authorList>
    </citation>
    <scope>NUCLEOTIDE SEQUENCE [LARGE SCALE GENOMIC DNA]</scope>
    <source>
        <strain evidence="1 2">SCH89</strain>
    </source>
</reference>
<keyword evidence="2" id="KW-1185">Reference proteome</keyword>